<dbReference type="PROSITE" id="PS50195">
    <property type="entry name" value="PX"/>
    <property type="match status" value="1"/>
</dbReference>
<feature type="compositionally biased region" description="Basic and acidic residues" evidence="1">
    <location>
        <begin position="440"/>
        <end position="452"/>
    </location>
</feature>
<dbReference type="InterPro" id="IPR036871">
    <property type="entry name" value="PX_dom_sf"/>
</dbReference>
<organism evidence="2 3">
    <name type="scientific">Owenia fusiformis</name>
    <name type="common">Polychaete worm</name>
    <dbReference type="NCBI Taxonomy" id="6347"/>
    <lineage>
        <taxon>Eukaryota</taxon>
        <taxon>Metazoa</taxon>
        <taxon>Spiralia</taxon>
        <taxon>Lophotrochozoa</taxon>
        <taxon>Annelida</taxon>
        <taxon>Polychaeta</taxon>
        <taxon>Sedentaria</taxon>
        <taxon>Canalipalpata</taxon>
        <taxon>Sabellida</taxon>
        <taxon>Oweniida</taxon>
        <taxon>Oweniidae</taxon>
        <taxon>Owenia</taxon>
    </lineage>
</organism>
<gene>
    <name evidence="2" type="ORF">OFUS_LOCUS26053</name>
</gene>
<dbReference type="PANTHER" id="PTHR15706">
    <property type="entry name" value="SH3 MULTIPLE DOMAIN"/>
    <property type="match status" value="1"/>
</dbReference>
<feature type="compositionally biased region" description="Low complexity" evidence="1">
    <location>
        <begin position="714"/>
        <end position="734"/>
    </location>
</feature>
<dbReference type="Gene3D" id="2.30.30.40">
    <property type="entry name" value="SH3 Domains"/>
    <property type="match status" value="2"/>
</dbReference>
<evidence type="ECO:0000256" key="1">
    <source>
        <dbReference type="SAM" id="MobiDB-lite"/>
    </source>
</evidence>
<dbReference type="SUPFAM" id="SSF50044">
    <property type="entry name" value="SH3-domain"/>
    <property type="match status" value="2"/>
</dbReference>
<evidence type="ECO:0000313" key="3">
    <source>
        <dbReference type="Proteomes" id="UP000749559"/>
    </source>
</evidence>
<dbReference type="InterPro" id="IPR001452">
    <property type="entry name" value="SH3_domain"/>
</dbReference>
<feature type="compositionally biased region" description="Pro residues" evidence="1">
    <location>
        <begin position="530"/>
        <end position="541"/>
    </location>
</feature>
<dbReference type="OrthoDB" id="10255964at2759"/>
<name>A0A8J1XNZ1_OWEFU</name>
<dbReference type="GO" id="GO:0042554">
    <property type="term" value="P:superoxide anion generation"/>
    <property type="evidence" value="ECO:0007669"/>
    <property type="project" value="TreeGrafter"/>
</dbReference>
<dbReference type="Pfam" id="PF14604">
    <property type="entry name" value="SH3_9"/>
    <property type="match status" value="1"/>
</dbReference>
<proteinExistence type="predicted"/>
<feature type="compositionally biased region" description="Polar residues" evidence="1">
    <location>
        <begin position="620"/>
        <end position="631"/>
    </location>
</feature>
<dbReference type="Pfam" id="PF00787">
    <property type="entry name" value="PX"/>
    <property type="match status" value="1"/>
</dbReference>
<protein>
    <submittedName>
        <fullName evidence="2">Uncharacterized protein</fullName>
    </submittedName>
</protein>
<feature type="region of interest" description="Disordered" evidence="1">
    <location>
        <begin position="699"/>
        <end position="830"/>
    </location>
</feature>
<accession>A0A8J1XNZ1</accession>
<dbReference type="SMART" id="SM00312">
    <property type="entry name" value="PX"/>
    <property type="match status" value="1"/>
</dbReference>
<dbReference type="Pfam" id="PF07653">
    <property type="entry name" value="SH3_2"/>
    <property type="match status" value="1"/>
</dbReference>
<sequence>MPPAKKRIIKYVQLNGAEKRYVPNKHYMYILQIKWESGNKYIVYRKYSDFFDFHEKLTEMFPIEAGVIDERQRILPALPSRKLFQRSEVKKVASEREVSLGEYCKRFFKLEEKICQNEFVHTFFEPSMEDINPPKDASKKPVKTSLLSALLPFSKNKKELVPQKSVPAGLGLNVDQTMDTGDAEDMDIGSPMSLDPYRAISDYKAADKSGVSFSEGQLVDVVEKNPTGWWFVQVDEKQGWAPASYLDPIDSAEEADDPAPNYTEPDQMIATKAYEAKFEDEVSFNKGTLMEVMHKLLDGWWIVNINGQVGYAPAAYLAPITNPHMKNMKASFKVKEVVPTPRRRTIKNIAEANKKPARDLTIYRKMSKKRMQTKQKKQAPMLNLMIPPPQSAVANTNEEFDQIYSNDTMDQQEFGTIYEEILENSPSPTGKSKSYTPLEKAAESGPKVEPRPITDTQPRKKSSTEHGYDRPVSVDTSAGVDEEIYDDVQGEDDDCGQIYENPANVTQINESVNWKAVTSPNSQPMRSAPPLAPSQKPQPKPRTPKLEKKVLSLNSTIPAPDPSTVTKDKYGYEIVDDANNTQNERCSSHSADYLPPAPPPPIDAQDDNIYLAMVSDDSTESATKPQSNLRTSEPDISPGFRQCNPTVNWNTVIPLRPSEALIEEKKPHGYINVFDENGKNPNNPEAHLEKLEITKKHATLGAMGRSTGQKPVKPQRSPRASPRSSPRSSPMGSPYVGKKSSSNNAEINKSQTLPGNIGFGNVADKTGSKPVPRPKITTKPPVSSKHDSANRAKQRTNDTDKEDSSPKDNTNGTNEKPMKSLADRLAMFQK</sequence>
<dbReference type="SUPFAM" id="SSF64268">
    <property type="entry name" value="PX domain"/>
    <property type="match status" value="1"/>
</dbReference>
<dbReference type="InterPro" id="IPR051228">
    <property type="entry name" value="NADPH_Oxidase/PX-Domain"/>
</dbReference>
<reference evidence="2" key="1">
    <citation type="submission" date="2022-03" db="EMBL/GenBank/DDBJ databases">
        <authorList>
            <person name="Martin C."/>
        </authorList>
    </citation>
    <scope>NUCLEOTIDE SEQUENCE</scope>
</reference>
<feature type="region of interest" description="Disordered" evidence="1">
    <location>
        <begin position="518"/>
        <end position="545"/>
    </location>
</feature>
<evidence type="ECO:0000313" key="2">
    <source>
        <dbReference type="EMBL" id="CAH1802367.1"/>
    </source>
</evidence>
<dbReference type="PANTHER" id="PTHR15706:SF23">
    <property type="entry name" value="NEUTROPHIL CYTOSOL FACTOR 1-LIKE"/>
    <property type="match status" value="1"/>
</dbReference>
<feature type="region of interest" description="Disordered" evidence="1">
    <location>
        <begin position="617"/>
        <end position="642"/>
    </location>
</feature>
<dbReference type="InterPro" id="IPR036028">
    <property type="entry name" value="SH3-like_dom_sf"/>
</dbReference>
<dbReference type="EMBL" id="CAIIXF020000012">
    <property type="protein sequence ID" value="CAH1802367.1"/>
    <property type="molecule type" value="Genomic_DNA"/>
</dbReference>
<feature type="region of interest" description="Disordered" evidence="1">
    <location>
        <begin position="421"/>
        <end position="481"/>
    </location>
</feature>
<dbReference type="CDD" id="cd11856">
    <property type="entry name" value="SH3_p47phox_like"/>
    <property type="match status" value="1"/>
</dbReference>
<dbReference type="GO" id="GO:0005737">
    <property type="term" value="C:cytoplasm"/>
    <property type="evidence" value="ECO:0007669"/>
    <property type="project" value="TreeGrafter"/>
</dbReference>
<feature type="compositionally biased region" description="Polar residues" evidence="1">
    <location>
        <begin position="739"/>
        <end position="754"/>
    </location>
</feature>
<dbReference type="AlphaFoldDB" id="A0A8J1XNZ1"/>
<dbReference type="SMART" id="SM00326">
    <property type="entry name" value="SH3"/>
    <property type="match status" value="2"/>
</dbReference>
<feature type="compositionally biased region" description="Polar residues" evidence="1">
    <location>
        <begin position="424"/>
        <end position="435"/>
    </location>
</feature>
<dbReference type="GO" id="GO:0016176">
    <property type="term" value="F:superoxide-generating NADPH oxidase activator activity"/>
    <property type="evidence" value="ECO:0007669"/>
    <property type="project" value="TreeGrafter"/>
</dbReference>
<dbReference type="PROSITE" id="PS50002">
    <property type="entry name" value="SH3"/>
    <property type="match status" value="2"/>
</dbReference>
<dbReference type="Proteomes" id="UP000749559">
    <property type="component" value="Unassembled WGS sequence"/>
</dbReference>
<dbReference type="InterPro" id="IPR001683">
    <property type="entry name" value="PX_dom"/>
</dbReference>
<dbReference type="Gene3D" id="3.30.1520.10">
    <property type="entry name" value="Phox-like domain"/>
    <property type="match status" value="1"/>
</dbReference>
<keyword evidence="3" id="KW-1185">Reference proteome</keyword>
<dbReference type="GO" id="GO:0035091">
    <property type="term" value="F:phosphatidylinositol binding"/>
    <property type="evidence" value="ECO:0007669"/>
    <property type="project" value="InterPro"/>
</dbReference>
<comment type="caution">
    <text evidence="2">The sequence shown here is derived from an EMBL/GenBank/DDBJ whole genome shotgun (WGS) entry which is preliminary data.</text>
</comment>
<feature type="compositionally biased region" description="Basic and acidic residues" evidence="1">
    <location>
        <begin position="784"/>
        <end position="806"/>
    </location>
</feature>